<protein>
    <submittedName>
        <fullName evidence="1">Uncharacterized protein</fullName>
    </submittedName>
</protein>
<accession>A0A1S1N815</accession>
<dbReference type="RefSeq" id="WP_070992851.1">
    <property type="nucleotide sequence ID" value="NZ_CBCSHD010000009.1"/>
</dbReference>
<evidence type="ECO:0000313" key="1">
    <source>
        <dbReference type="EMBL" id="OHU94404.1"/>
    </source>
</evidence>
<dbReference type="STRING" id="327939.BIW53_15110"/>
<keyword evidence="2" id="KW-1185">Reference proteome</keyword>
<evidence type="ECO:0000313" key="2">
    <source>
        <dbReference type="Proteomes" id="UP000180253"/>
    </source>
</evidence>
<reference evidence="1 2" key="1">
    <citation type="submission" date="2016-10" db="EMBL/GenBank/DDBJ databases">
        <title>Pseudoalteromonas amylolytica sp. nov., isolated from the surface seawater.</title>
        <authorList>
            <person name="Wu Y.-H."/>
            <person name="Cheng H."/>
            <person name="Jin X.-B."/>
            <person name="Wang C.-S."/>
            <person name="Xu X.-W."/>
        </authorList>
    </citation>
    <scope>NUCLEOTIDE SEQUENCE [LARGE SCALE GENOMIC DNA]</scope>
    <source>
        <strain evidence="1 2">JCM 12483</strain>
    </source>
</reference>
<sequence length="230" mass="25808">MTSSNITITSPNFSELKLFRPLVKNVLENVDQTYIKNKKIPCWLLPSSGKEVAMTPLFYHAAFDAYAQNKVSYIPSAEIQVPRGISKGRLDLALIGNKHIELIELKASRVKLFGSVATIINKLKSKQFEAQTQLEQIDHSEITKTTDLETKDLTIVTLFLLAPEKKAFETKDVKTKIKEVMNELKVACPYALRASLSYSYIHQINSDSSKSKGEHTVGMIIVASRTVDIY</sequence>
<dbReference type="Proteomes" id="UP000180253">
    <property type="component" value="Unassembled WGS sequence"/>
</dbReference>
<gene>
    <name evidence="1" type="ORF">BIW53_15110</name>
</gene>
<comment type="caution">
    <text evidence="1">The sequence shown here is derived from an EMBL/GenBank/DDBJ whole genome shotgun (WGS) entry which is preliminary data.</text>
</comment>
<dbReference type="AlphaFoldDB" id="A0A1S1N815"/>
<name>A0A1S1N815_9GAMM</name>
<proteinExistence type="predicted"/>
<dbReference type="EMBL" id="MNAN01000034">
    <property type="protein sequence ID" value="OHU94404.1"/>
    <property type="molecule type" value="Genomic_DNA"/>
</dbReference>
<dbReference type="OrthoDB" id="9827510at2"/>
<organism evidence="1 2">
    <name type="scientific">Pseudoalteromonas byunsanensis</name>
    <dbReference type="NCBI Taxonomy" id="327939"/>
    <lineage>
        <taxon>Bacteria</taxon>
        <taxon>Pseudomonadati</taxon>
        <taxon>Pseudomonadota</taxon>
        <taxon>Gammaproteobacteria</taxon>
        <taxon>Alteromonadales</taxon>
        <taxon>Pseudoalteromonadaceae</taxon>
        <taxon>Pseudoalteromonas</taxon>
    </lineage>
</organism>